<dbReference type="EMBL" id="JBJKTR010000008">
    <property type="protein sequence ID" value="KAL3361456.1"/>
    <property type="molecule type" value="Genomic_DNA"/>
</dbReference>
<evidence type="ECO:0000256" key="2">
    <source>
        <dbReference type="SAM" id="Phobius"/>
    </source>
</evidence>
<keyword evidence="2" id="KW-0472">Membrane</keyword>
<dbReference type="AlphaFoldDB" id="A0ABD2TZB6"/>
<organism evidence="4 5">
    <name type="scientific">Solanum stoloniferum</name>
    <dbReference type="NCBI Taxonomy" id="62892"/>
    <lineage>
        <taxon>Eukaryota</taxon>
        <taxon>Viridiplantae</taxon>
        <taxon>Streptophyta</taxon>
        <taxon>Embryophyta</taxon>
        <taxon>Tracheophyta</taxon>
        <taxon>Spermatophyta</taxon>
        <taxon>Magnoliopsida</taxon>
        <taxon>eudicotyledons</taxon>
        <taxon>Gunneridae</taxon>
        <taxon>Pentapetalae</taxon>
        <taxon>asterids</taxon>
        <taxon>lamiids</taxon>
        <taxon>Solanales</taxon>
        <taxon>Solanaceae</taxon>
        <taxon>Solanoideae</taxon>
        <taxon>Solaneae</taxon>
        <taxon>Solanum</taxon>
    </lineage>
</organism>
<dbReference type="InterPro" id="IPR011009">
    <property type="entry name" value="Kinase-like_dom_sf"/>
</dbReference>
<feature type="domain" description="ABC1 atypical kinase-like" evidence="3">
    <location>
        <begin position="173"/>
        <end position="434"/>
    </location>
</feature>
<keyword evidence="5" id="KW-1185">Reference proteome</keyword>
<dbReference type="PANTHER" id="PTHR10566">
    <property type="entry name" value="CHAPERONE-ACTIVITY OF BC1 COMPLEX CABC1 -RELATED"/>
    <property type="match status" value="1"/>
</dbReference>
<name>A0ABD2TZB6_9SOLN</name>
<comment type="similarity">
    <text evidence="1">Belongs to the protein kinase superfamily. ADCK protein kinase family.</text>
</comment>
<dbReference type="Proteomes" id="UP001627284">
    <property type="component" value="Unassembled WGS sequence"/>
</dbReference>
<reference evidence="4 5" key="1">
    <citation type="submission" date="2024-05" db="EMBL/GenBank/DDBJ databases">
        <title>De novo assembly of an allotetraploid wild potato.</title>
        <authorList>
            <person name="Hosaka A.J."/>
        </authorList>
    </citation>
    <scope>NUCLEOTIDE SEQUENCE [LARGE SCALE GENOMIC DNA]</scope>
    <source>
        <tissue evidence="4">Young leaves</tissue>
    </source>
</reference>
<keyword evidence="2" id="KW-1133">Transmembrane helix</keyword>
<evidence type="ECO:0000256" key="1">
    <source>
        <dbReference type="ARBA" id="ARBA00009670"/>
    </source>
</evidence>
<gene>
    <name evidence="4" type="ORF">AABB24_014387</name>
</gene>
<comment type="caution">
    <text evidence="4">The sequence shown here is derived from an EMBL/GenBank/DDBJ whole genome shotgun (WGS) entry which is preliminary data.</text>
</comment>
<accession>A0ABD2TZB6</accession>
<dbReference type="PANTHER" id="PTHR10566:SF124">
    <property type="entry name" value="PROTEIN KINASE SUPERFAMILY PROTEIN"/>
    <property type="match status" value="1"/>
</dbReference>
<protein>
    <recommendedName>
        <fullName evidence="3">ABC1 atypical kinase-like domain-containing protein</fullName>
    </recommendedName>
</protein>
<dbReference type="Pfam" id="PF03109">
    <property type="entry name" value="ABC1"/>
    <property type="match status" value="1"/>
</dbReference>
<sequence length="728" mass="82696">MRSTISCLNRRRLAVLSPTLRFGCSFETSWCKYSSSRFPEVIPAGNHGNFVSTPKYFSTGFSSVHGERPTAEYARLRKESLESEFGHALTYKSKSLSSLYRFGPFMALYRAAIISFYVLKLTVWRLFVHDLRRRAVKFRETLIDLGPFYIKLGQALSTRPDILPKVYCQELAKLQDQIPPFPTHLARRSIESQLGVRVSQVFADISKEPIAAASLGQVYKAHLHSGELVAVKVQRPHMSHLLTLDAMLFHMIGGQLKRFAKARKDLLVAVNEMVRHMFEEIDYILEAQNAERFASLYACSSKEKTVPGSAVTDNVGCQKTVGIKVPKIYWNFTRKEVLTMEWIDGIKLTDESRMRKANLNRRRLVDQGLYCSLRQLLEVGFFHADPHPGNLVATEDGSLAYFDFGMMGDIPRHYRVGLIKVLVHFVNRDSLGLANDFLSLGFLPDGVDIQSVSEALRTSFGDGTRQSQDFQGIMNQLYDVMYDFNFSLPPDYALVIRALGSLEGTAKALDPDFKVVESAYPFVIGRLLVDPTPDMRRILRELLIRNDGSMRWNRLERLIAAISQQASETEGETQESYSDPLGSFDIRAVVSATEDLFQFILSDKGSRVRVFLVRDIVKAADVFYQDEFLNNLLDEKLRARRLFGYEEHGILVRVVSGFHSLGRAVKLAPDLWSAMLIRLVVKPEFQKFACDISSALISHFKYHLPVSFWMGISRLLHSVVDKDEDEVM</sequence>
<dbReference type="InterPro" id="IPR050154">
    <property type="entry name" value="UbiB_kinase"/>
</dbReference>
<evidence type="ECO:0000259" key="3">
    <source>
        <dbReference type="Pfam" id="PF03109"/>
    </source>
</evidence>
<proteinExistence type="inferred from homology"/>
<dbReference type="CDD" id="cd05121">
    <property type="entry name" value="ABC1_ADCK3-like"/>
    <property type="match status" value="1"/>
</dbReference>
<dbReference type="InterPro" id="IPR004147">
    <property type="entry name" value="ABC1_dom"/>
</dbReference>
<keyword evidence="2" id="KW-0812">Transmembrane</keyword>
<evidence type="ECO:0000313" key="4">
    <source>
        <dbReference type="EMBL" id="KAL3361456.1"/>
    </source>
</evidence>
<feature type="transmembrane region" description="Helical" evidence="2">
    <location>
        <begin position="107"/>
        <end position="127"/>
    </location>
</feature>
<evidence type="ECO:0000313" key="5">
    <source>
        <dbReference type="Proteomes" id="UP001627284"/>
    </source>
</evidence>
<dbReference type="SUPFAM" id="SSF56112">
    <property type="entry name" value="Protein kinase-like (PK-like)"/>
    <property type="match status" value="1"/>
</dbReference>